<dbReference type="InterPro" id="IPR005913">
    <property type="entry name" value="dTDP_dehydrorham_reduct"/>
</dbReference>
<dbReference type="GO" id="GO:0048270">
    <property type="term" value="F:methionine adenosyltransferase regulator activity"/>
    <property type="evidence" value="ECO:0007669"/>
    <property type="project" value="TreeGrafter"/>
</dbReference>
<sequence>MGACLCSDRIGFWGGSAEDRPCGGMMPKACTGGSSLRSRVLVTGATGLLGRQVCQVFDSRGWELRGLAFSRASGKLVKCNLTEPKEVAQQFDEFRPHIVIHCAAERRPDKLEADKDYARRINEGVARDIAMNCGRHGAYLIYLSTNYVFDGRHAPYAEDAQPQPLSVYGESKLAGEHAVLALHADAAIVRVPLLYGPIERIGETTVDGLLHCIQANPSASFDNWQERYPTNTEDVAAVLEAMAQAYVRRRGPVDDSSPASDCSPSSLDELRGIFHWQANERHTKYTMAVIIAEIANLDTSKFVQVDTAPPAGSAPRPQFERMLCSRLESLLEINGNPSLYRSHFKEGMKRFLAPFV</sequence>
<evidence type="ECO:0000313" key="2">
    <source>
        <dbReference type="EMBL" id="CAD9535140.1"/>
    </source>
</evidence>
<dbReference type="InterPro" id="IPR036291">
    <property type="entry name" value="NAD(P)-bd_dom_sf"/>
</dbReference>
<dbReference type="CDD" id="cd05254">
    <property type="entry name" value="dTDP_HR_like_SDR_e"/>
    <property type="match status" value="1"/>
</dbReference>
<dbReference type="PANTHER" id="PTHR10491">
    <property type="entry name" value="DTDP-4-DEHYDRORHAMNOSE REDUCTASE"/>
    <property type="match status" value="1"/>
</dbReference>
<evidence type="ECO:0000259" key="1">
    <source>
        <dbReference type="Pfam" id="PF04321"/>
    </source>
</evidence>
<dbReference type="EMBL" id="HBGQ01096611">
    <property type="protein sequence ID" value="CAD9535140.1"/>
    <property type="molecule type" value="Transcribed_RNA"/>
</dbReference>
<accession>A0A7S2NE88</accession>
<dbReference type="PANTHER" id="PTHR10491:SF4">
    <property type="entry name" value="METHIONINE ADENOSYLTRANSFERASE 2 SUBUNIT BETA"/>
    <property type="match status" value="1"/>
</dbReference>
<dbReference type="GO" id="GO:0048269">
    <property type="term" value="C:methionine adenosyltransferase complex"/>
    <property type="evidence" value="ECO:0007669"/>
    <property type="project" value="TreeGrafter"/>
</dbReference>
<dbReference type="GO" id="GO:0006556">
    <property type="term" value="P:S-adenosylmethionine biosynthetic process"/>
    <property type="evidence" value="ECO:0007669"/>
    <property type="project" value="UniProtKB-UniPathway"/>
</dbReference>
<dbReference type="UniPathway" id="UPA00315">
    <property type="reaction ID" value="UER00080"/>
</dbReference>
<organism evidence="2">
    <name type="scientific">Alexandrium andersonii</name>
    <dbReference type="NCBI Taxonomy" id="327968"/>
    <lineage>
        <taxon>Eukaryota</taxon>
        <taxon>Sar</taxon>
        <taxon>Alveolata</taxon>
        <taxon>Dinophyceae</taxon>
        <taxon>Gonyaulacales</taxon>
        <taxon>Pyrocystaceae</taxon>
        <taxon>Alexandrium</taxon>
    </lineage>
</organism>
<dbReference type="AlphaFoldDB" id="A0A7S2NE88"/>
<protein>
    <recommendedName>
        <fullName evidence="1">RmlD-like substrate binding domain-containing protein</fullName>
    </recommendedName>
</protein>
<dbReference type="InterPro" id="IPR029903">
    <property type="entry name" value="RmlD-like-bd"/>
</dbReference>
<name>A0A7S2NE88_9DINO</name>
<dbReference type="Pfam" id="PF04321">
    <property type="entry name" value="RmlD_sub_bind"/>
    <property type="match status" value="1"/>
</dbReference>
<feature type="domain" description="RmlD-like substrate binding" evidence="1">
    <location>
        <begin position="39"/>
        <end position="346"/>
    </location>
</feature>
<gene>
    <name evidence="2" type="ORF">AAND1436_LOCUS46144</name>
</gene>
<proteinExistence type="predicted"/>
<dbReference type="Gene3D" id="3.40.50.720">
    <property type="entry name" value="NAD(P)-binding Rossmann-like Domain"/>
    <property type="match status" value="1"/>
</dbReference>
<reference evidence="2" key="1">
    <citation type="submission" date="2021-01" db="EMBL/GenBank/DDBJ databases">
        <authorList>
            <person name="Corre E."/>
            <person name="Pelletier E."/>
            <person name="Niang G."/>
            <person name="Scheremetjew M."/>
            <person name="Finn R."/>
            <person name="Kale V."/>
            <person name="Holt S."/>
            <person name="Cochrane G."/>
            <person name="Meng A."/>
            <person name="Brown T."/>
            <person name="Cohen L."/>
        </authorList>
    </citation>
    <scope>NUCLEOTIDE SEQUENCE</scope>
    <source>
        <strain evidence="2">CCMP2222</strain>
    </source>
</reference>
<dbReference type="SUPFAM" id="SSF51735">
    <property type="entry name" value="NAD(P)-binding Rossmann-fold domains"/>
    <property type="match status" value="1"/>
</dbReference>